<dbReference type="EMBL" id="KV453869">
    <property type="protein sequence ID" value="ODV83048.1"/>
    <property type="molecule type" value="Genomic_DNA"/>
</dbReference>
<evidence type="ECO:0000256" key="3">
    <source>
        <dbReference type="ARBA" id="ARBA00022692"/>
    </source>
</evidence>
<dbReference type="AlphaFoldDB" id="A0A1E4SU85"/>
<feature type="transmembrane region" description="Helical" evidence="6">
    <location>
        <begin position="33"/>
        <end position="52"/>
    </location>
</feature>
<gene>
    <name evidence="7" type="ORF">CANARDRAFT_30390</name>
</gene>
<evidence type="ECO:0008006" key="9">
    <source>
        <dbReference type="Google" id="ProtNLM"/>
    </source>
</evidence>
<keyword evidence="5 6" id="KW-0472">Membrane</keyword>
<keyword evidence="4 6" id="KW-1133">Transmembrane helix</keyword>
<comment type="subcellular location">
    <subcellularLocation>
        <location evidence="1">Membrane</location>
    </subcellularLocation>
</comment>
<dbReference type="GO" id="GO:0016020">
    <property type="term" value="C:membrane"/>
    <property type="evidence" value="ECO:0007669"/>
    <property type="project" value="UniProtKB-SubCell"/>
</dbReference>
<proteinExistence type="inferred from homology"/>
<sequence length="63" mass="6926">MAKRLSQIGILRIIICILSPAIGAGLVKGYIGFLLGFLLNLLFYIPGLIYSIKITIDDPLSYQ</sequence>
<keyword evidence="3 6" id="KW-0812">Transmembrane</keyword>
<evidence type="ECO:0000313" key="8">
    <source>
        <dbReference type="Proteomes" id="UP000094801"/>
    </source>
</evidence>
<dbReference type="Pfam" id="PF01679">
    <property type="entry name" value="Pmp3"/>
    <property type="match status" value="1"/>
</dbReference>
<evidence type="ECO:0000256" key="2">
    <source>
        <dbReference type="ARBA" id="ARBA00009530"/>
    </source>
</evidence>
<organism evidence="7 8">
    <name type="scientific">[Candida] arabinofermentans NRRL YB-2248</name>
    <dbReference type="NCBI Taxonomy" id="983967"/>
    <lineage>
        <taxon>Eukaryota</taxon>
        <taxon>Fungi</taxon>
        <taxon>Dikarya</taxon>
        <taxon>Ascomycota</taxon>
        <taxon>Saccharomycotina</taxon>
        <taxon>Pichiomycetes</taxon>
        <taxon>Pichiales</taxon>
        <taxon>Pichiaceae</taxon>
        <taxon>Ogataea</taxon>
        <taxon>Ogataea/Candida clade</taxon>
    </lineage>
</organism>
<evidence type="ECO:0000256" key="1">
    <source>
        <dbReference type="ARBA" id="ARBA00004370"/>
    </source>
</evidence>
<evidence type="ECO:0000256" key="6">
    <source>
        <dbReference type="SAM" id="Phobius"/>
    </source>
</evidence>
<reference evidence="8" key="1">
    <citation type="submission" date="2016-04" db="EMBL/GenBank/DDBJ databases">
        <title>Comparative genomics of biotechnologically important yeasts.</title>
        <authorList>
            <consortium name="DOE Joint Genome Institute"/>
            <person name="Riley R."/>
            <person name="Haridas S."/>
            <person name="Wolfe K.H."/>
            <person name="Lopes M.R."/>
            <person name="Hittinger C.T."/>
            <person name="Goker M."/>
            <person name="Salamov A."/>
            <person name="Wisecaver J."/>
            <person name="Long T.M."/>
            <person name="Aerts A.L."/>
            <person name="Barry K."/>
            <person name="Choi C."/>
            <person name="Clum A."/>
            <person name="Coughlan A.Y."/>
            <person name="Deshpande S."/>
            <person name="Douglass A.P."/>
            <person name="Hanson S.J."/>
            <person name="Klenk H.-P."/>
            <person name="Labutti K."/>
            <person name="Lapidus A."/>
            <person name="Lindquist E."/>
            <person name="Lipzen A."/>
            <person name="Meier-Kolthoff J.P."/>
            <person name="Ohm R.A."/>
            <person name="Otillar R.P."/>
            <person name="Pangilinan J."/>
            <person name="Peng Y."/>
            <person name="Rokas A."/>
            <person name="Rosa C.A."/>
            <person name="Scheuner C."/>
            <person name="Sibirny A.A."/>
            <person name="Slot J.C."/>
            <person name="Stielow J.B."/>
            <person name="Sun H."/>
            <person name="Kurtzman C.P."/>
            <person name="Blackwell M."/>
            <person name="Grigoriev I.V."/>
            <person name="Jeffries T.W."/>
        </authorList>
    </citation>
    <scope>NUCLEOTIDE SEQUENCE [LARGE SCALE GENOMIC DNA]</scope>
    <source>
        <strain evidence="8">NRRL YB-2248</strain>
    </source>
</reference>
<evidence type="ECO:0000256" key="5">
    <source>
        <dbReference type="ARBA" id="ARBA00023136"/>
    </source>
</evidence>
<keyword evidence="8" id="KW-1185">Reference proteome</keyword>
<accession>A0A1E4SU85</accession>
<dbReference type="InterPro" id="IPR000612">
    <property type="entry name" value="PMP3"/>
</dbReference>
<protein>
    <recommendedName>
        <fullName evidence="9">Proteolipid membrane potential modulator</fullName>
    </recommendedName>
</protein>
<dbReference type="Proteomes" id="UP000094801">
    <property type="component" value="Unassembled WGS sequence"/>
</dbReference>
<comment type="similarity">
    <text evidence="2">Belongs to the UPF0057 (PMP3) family.</text>
</comment>
<evidence type="ECO:0000313" key="7">
    <source>
        <dbReference type="EMBL" id="ODV83048.1"/>
    </source>
</evidence>
<evidence type="ECO:0000256" key="4">
    <source>
        <dbReference type="ARBA" id="ARBA00022989"/>
    </source>
</evidence>
<name>A0A1E4SU85_9ASCO</name>